<dbReference type="RefSeq" id="WP_176226154.1">
    <property type="nucleotide sequence ID" value="NZ_BLRV01000013.1"/>
</dbReference>
<dbReference type="InterPro" id="IPR003759">
    <property type="entry name" value="Cbl-bd_cap"/>
</dbReference>
<evidence type="ECO:0000313" key="3">
    <source>
        <dbReference type="Proteomes" id="UP000580051"/>
    </source>
</evidence>
<name>A0A6V8NP31_9ACTN</name>
<dbReference type="Proteomes" id="UP000580051">
    <property type="component" value="Unassembled WGS sequence"/>
</dbReference>
<proteinExistence type="predicted"/>
<reference evidence="2 3" key="1">
    <citation type="journal article" date="2020" name="Front. Microbiol.">
        <title>Single-cell genomics of novel Actinobacteria with the Wood-Ljungdahl pathway discovered in a serpentinizing system.</title>
        <authorList>
            <person name="Merino N."/>
            <person name="Kawai M."/>
            <person name="Boyd E.S."/>
            <person name="Colman D.R."/>
            <person name="McGlynn S.E."/>
            <person name="Nealson K.H."/>
            <person name="Kurokawa K."/>
            <person name="Hongoh Y."/>
        </authorList>
    </citation>
    <scope>NUCLEOTIDE SEQUENCE [LARGE SCALE GENOMIC DNA]</scope>
    <source>
        <strain evidence="2 3">S06</strain>
    </source>
</reference>
<feature type="domain" description="B12-binding N-terminal" evidence="1">
    <location>
        <begin position="1"/>
        <end position="90"/>
    </location>
</feature>
<organism evidence="2 3">
    <name type="scientific">Candidatus Hakubella thermalkaliphila</name>
    <dbReference type="NCBI Taxonomy" id="2754717"/>
    <lineage>
        <taxon>Bacteria</taxon>
        <taxon>Bacillati</taxon>
        <taxon>Actinomycetota</taxon>
        <taxon>Actinomycetota incertae sedis</taxon>
        <taxon>Candidatus Hakubellales</taxon>
        <taxon>Candidatus Hakubellaceae</taxon>
        <taxon>Candidatus Hakubella</taxon>
    </lineage>
</organism>
<evidence type="ECO:0000259" key="1">
    <source>
        <dbReference type="PROSITE" id="PS51337"/>
    </source>
</evidence>
<evidence type="ECO:0000313" key="2">
    <source>
        <dbReference type="EMBL" id="GFP21011.1"/>
    </source>
</evidence>
<dbReference type="SUPFAM" id="SSF47644">
    <property type="entry name" value="Methionine synthase domain"/>
    <property type="match status" value="1"/>
</dbReference>
<comment type="caution">
    <text evidence="2">The sequence shown here is derived from an EMBL/GenBank/DDBJ whole genome shotgun (WGS) entry which is preliminary data.</text>
</comment>
<sequence>MTDELFETLMENVVAGDDVVVVESCRKALAAGISSRDIVTKGLARGMRKIARDLAKEGTYLDTILGAAFAFSAGVETIKDELPRNRPCAAAHHVA</sequence>
<gene>
    <name evidence="2" type="ORF">HKBW3S06_00237</name>
</gene>
<dbReference type="Gene3D" id="1.10.1240.10">
    <property type="entry name" value="Methionine synthase domain"/>
    <property type="match status" value="1"/>
</dbReference>
<dbReference type="EMBL" id="BLRV01000013">
    <property type="protein sequence ID" value="GFP21011.1"/>
    <property type="molecule type" value="Genomic_DNA"/>
</dbReference>
<protein>
    <recommendedName>
        <fullName evidence="1">B12-binding N-terminal domain-containing protein</fullName>
    </recommendedName>
</protein>
<dbReference type="SMART" id="SM01018">
    <property type="entry name" value="B12-binding_2"/>
    <property type="match status" value="1"/>
</dbReference>
<dbReference type="InterPro" id="IPR036594">
    <property type="entry name" value="Meth_synthase_dom"/>
</dbReference>
<dbReference type="AlphaFoldDB" id="A0A6V8NP31"/>
<accession>A0A6V8NP31</accession>
<dbReference type="PROSITE" id="PS51337">
    <property type="entry name" value="B12_BINDING_NTER"/>
    <property type="match status" value="1"/>
</dbReference>
<dbReference type="Pfam" id="PF02607">
    <property type="entry name" value="B12-binding_2"/>
    <property type="match status" value="1"/>
</dbReference>